<evidence type="ECO:0000313" key="2">
    <source>
        <dbReference type="WBParaSite" id="MCU_004796-RA"/>
    </source>
</evidence>
<sequence length="63" mass="7178">MRAIIVALLAVLLFTAVSAKNLKARVNAFVEKTEDFFDNNDLGQRWAEFIHTTKEIIKEGRLT</sequence>
<protein>
    <submittedName>
        <fullName evidence="2">Venom peptide</fullName>
    </submittedName>
</protein>
<reference evidence="2" key="1">
    <citation type="submission" date="2019-11" db="UniProtKB">
        <authorList>
            <consortium name="WormBaseParasite"/>
        </authorList>
    </citation>
    <scope>IDENTIFICATION</scope>
</reference>
<dbReference type="WBParaSite" id="MCU_004796-RA">
    <property type="protein sequence ID" value="MCU_004796-RA"/>
    <property type="gene ID" value="MCU_004796"/>
</dbReference>
<name>A0A5K3F1G4_MESCO</name>
<accession>A0A5K3F1G4</accession>
<keyword evidence="1" id="KW-0732">Signal</keyword>
<proteinExistence type="predicted"/>
<feature type="chain" id="PRO_5024386175" evidence="1">
    <location>
        <begin position="20"/>
        <end position="63"/>
    </location>
</feature>
<feature type="signal peptide" evidence="1">
    <location>
        <begin position="1"/>
        <end position="19"/>
    </location>
</feature>
<dbReference type="AlphaFoldDB" id="A0A5K3F1G4"/>
<organism evidence="2">
    <name type="scientific">Mesocestoides corti</name>
    <name type="common">Flatworm</name>
    <dbReference type="NCBI Taxonomy" id="53468"/>
    <lineage>
        <taxon>Eukaryota</taxon>
        <taxon>Metazoa</taxon>
        <taxon>Spiralia</taxon>
        <taxon>Lophotrochozoa</taxon>
        <taxon>Platyhelminthes</taxon>
        <taxon>Cestoda</taxon>
        <taxon>Eucestoda</taxon>
        <taxon>Cyclophyllidea</taxon>
        <taxon>Mesocestoididae</taxon>
        <taxon>Mesocestoides</taxon>
    </lineage>
</organism>
<evidence type="ECO:0000256" key="1">
    <source>
        <dbReference type="SAM" id="SignalP"/>
    </source>
</evidence>